<keyword evidence="4 6" id="KW-1133">Transmembrane helix</keyword>
<dbReference type="Gene3D" id="1.20.1250.20">
    <property type="entry name" value="MFS general substrate transporter like domains"/>
    <property type="match status" value="1"/>
</dbReference>
<evidence type="ECO:0000313" key="8">
    <source>
        <dbReference type="EMBL" id="KRM06147.1"/>
    </source>
</evidence>
<comment type="caution">
    <text evidence="8">The sequence shown here is derived from an EMBL/GenBank/DDBJ whole genome shotgun (WGS) entry which is preliminary data.</text>
</comment>
<dbReference type="PANTHER" id="PTHR42718:SF9">
    <property type="entry name" value="MAJOR FACILITATOR SUPERFAMILY MULTIDRUG TRANSPORTER MFSC"/>
    <property type="match status" value="1"/>
</dbReference>
<dbReference type="PROSITE" id="PS50850">
    <property type="entry name" value="MFS"/>
    <property type="match status" value="1"/>
</dbReference>
<comment type="subcellular location">
    <subcellularLocation>
        <location evidence="1">Cell membrane</location>
        <topology evidence="1">Multi-pass membrane protein</topology>
    </subcellularLocation>
</comment>
<evidence type="ECO:0000256" key="5">
    <source>
        <dbReference type="ARBA" id="ARBA00023136"/>
    </source>
</evidence>
<feature type="transmembrane region" description="Helical" evidence="6">
    <location>
        <begin position="293"/>
        <end position="315"/>
    </location>
</feature>
<dbReference type="GO" id="GO:0022857">
    <property type="term" value="F:transmembrane transporter activity"/>
    <property type="evidence" value="ECO:0007669"/>
    <property type="project" value="InterPro"/>
</dbReference>
<feature type="transmembrane region" description="Helical" evidence="6">
    <location>
        <begin position="132"/>
        <end position="152"/>
    </location>
</feature>
<keyword evidence="2" id="KW-0813">Transport</keyword>
<keyword evidence="5 6" id="KW-0472">Membrane</keyword>
<dbReference type="InterPro" id="IPR011701">
    <property type="entry name" value="MFS"/>
</dbReference>
<evidence type="ECO:0000256" key="1">
    <source>
        <dbReference type="ARBA" id="ARBA00004651"/>
    </source>
</evidence>
<feature type="transmembrane region" description="Helical" evidence="6">
    <location>
        <begin position="197"/>
        <end position="218"/>
    </location>
</feature>
<proteinExistence type="predicted"/>
<dbReference type="AlphaFoldDB" id="A0A0R1VTA1"/>
<feature type="transmembrane region" description="Helical" evidence="6">
    <location>
        <begin position="7"/>
        <end position="28"/>
    </location>
</feature>
<dbReference type="Pfam" id="PF07690">
    <property type="entry name" value="MFS_1"/>
    <property type="match status" value="1"/>
</dbReference>
<feature type="transmembrane region" description="Helical" evidence="6">
    <location>
        <begin position="76"/>
        <end position="99"/>
    </location>
</feature>
<evidence type="ECO:0000256" key="3">
    <source>
        <dbReference type="ARBA" id="ARBA00022692"/>
    </source>
</evidence>
<dbReference type="RefSeq" id="WP_057871761.1">
    <property type="nucleotide sequence ID" value="NZ_AZGB01000016.1"/>
</dbReference>
<name>A0A0R1VTA1_9LACO</name>
<gene>
    <name evidence="8" type="ORF">FC89_GL001015</name>
</gene>
<evidence type="ECO:0000256" key="2">
    <source>
        <dbReference type="ARBA" id="ARBA00022448"/>
    </source>
</evidence>
<keyword evidence="3 6" id="KW-0812">Transmembrane</keyword>
<feature type="domain" description="Major facilitator superfamily (MFS) profile" evidence="7">
    <location>
        <begin position="6"/>
        <end position="447"/>
    </location>
</feature>
<dbReference type="GeneID" id="98319040"/>
<sequence>MQKNYKLPAAIFATGILSFGGVVIETAMNVTFPQLMKLFNVSLSQIQWVTTAYLLVLTAMIPLSAFLKKRFSSKKLFISAVCFFLLGIIIDAAATNLILLILGRAFQGIGTGISLPLMFNIILEKAPANKLGLLMGLGNFVTATAPAFGPIYGGLLTDSWGWRMIFILMIPLILVALLVGCWSLDNQQPKKAIKFDFWGWLTTAATFAFLITAFNFLSTSLIDFIIYLLLAVVFFVIMLFHYRKTTTPILNWSSLKNLNFNLHLSSYFIGQFVVLGLSFLIPNLIQLAFHRSSLQAGIAMAPGALLGALLTPFGGSLLDHLGAKRPVISGISLQLIAVLLFAIFFNHLTIPSIAAIFALFAAGQSLSMPGIMTHGLQQLSLQLQADGNALLNTFQQFAGAAGTAIISTIVAASASSQNAGFHNGLIFTLILLFADLGLIWTAFKKSN</sequence>
<dbReference type="InterPro" id="IPR020846">
    <property type="entry name" value="MFS_dom"/>
</dbReference>
<dbReference type="Gene3D" id="1.20.1720.10">
    <property type="entry name" value="Multidrug resistance protein D"/>
    <property type="match status" value="1"/>
</dbReference>
<dbReference type="PATRIC" id="fig|1423750.3.peg.1039"/>
<dbReference type="InterPro" id="IPR036259">
    <property type="entry name" value="MFS_trans_sf"/>
</dbReference>
<dbReference type="OrthoDB" id="9816041at2"/>
<accession>A0A0R1VTA1</accession>
<dbReference type="PANTHER" id="PTHR42718">
    <property type="entry name" value="MAJOR FACILITATOR SUPERFAMILY MULTIDRUG TRANSPORTER MFSC"/>
    <property type="match status" value="1"/>
</dbReference>
<feature type="transmembrane region" description="Helical" evidence="6">
    <location>
        <begin position="397"/>
        <end position="415"/>
    </location>
</feature>
<feature type="transmembrane region" description="Helical" evidence="6">
    <location>
        <begin position="105"/>
        <end position="123"/>
    </location>
</feature>
<feature type="transmembrane region" description="Helical" evidence="6">
    <location>
        <begin position="224"/>
        <end position="242"/>
    </location>
</feature>
<evidence type="ECO:0000259" key="7">
    <source>
        <dbReference type="PROSITE" id="PS50850"/>
    </source>
</evidence>
<feature type="transmembrane region" description="Helical" evidence="6">
    <location>
        <begin position="421"/>
        <end position="443"/>
    </location>
</feature>
<organism evidence="8 9">
    <name type="scientific">Liquorilactobacillus ghanensis DSM 18630</name>
    <dbReference type="NCBI Taxonomy" id="1423750"/>
    <lineage>
        <taxon>Bacteria</taxon>
        <taxon>Bacillati</taxon>
        <taxon>Bacillota</taxon>
        <taxon>Bacilli</taxon>
        <taxon>Lactobacillales</taxon>
        <taxon>Lactobacillaceae</taxon>
        <taxon>Liquorilactobacillus</taxon>
    </lineage>
</organism>
<evidence type="ECO:0000256" key="6">
    <source>
        <dbReference type="SAM" id="Phobius"/>
    </source>
</evidence>
<reference evidence="8 9" key="1">
    <citation type="journal article" date="2015" name="Genome Announc.">
        <title>Expanding the biotechnology potential of lactobacilli through comparative genomics of 213 strains and associated genera.</title>
        <authorList>
            <person name="Sun Z."/>
            <person name="Harris H.M."/>
            <person name="McCann A."/>
            <person name="Guo C."/>
            <person name="Argimon S."/>
            <person name="Zhang W."/>
            <person name="Yang X."/>
            <person name="Jeffery I.B."/>
            <person name="Cooney J.C."/>
            <person name="Kagawa T.F."/>
            <person name="Liu W."/>
            <person name="Song Y."/>
            <person name="Salvetti E."/>
            <person name="Wrobel A."/>
            <person name="Rasinkangas P."/>
            <person name="Parkhill J."/>
            <person name="Rea M.C."/>
            <person name="O'Sullivan O."/>
            <person name="Ritari J."/>
            <person name="Douillard F.P."/>
            <person name="Paul Ross R."/>
            <person name="Yang R."/>
            <person name="Briner A.E."/>
            <person name="Felis G.E."/>
            <person name="de Vos W.M."/>
            <person name="Barrangou R."/>
            <person name="Klaenhammer T.R."/>
            <person name="Caufield P.W."/>
            <person name="Cui Y."/>
            <person name="Zhang H."/>
            <person name="O'Toole P.W."/>
        </authorList>
    </citation>
    <scope>NUCLEOTIDE SEQUENCE [LARGE SCALE GENOMIC DNA]</scope>
    <source>
        <strain evidence="8 9">DSM 18630</strain>
    </source>
</reference>
<dbReference type="GO" id="GO:0005886">
    <property type="term" value="C:plasma membrane"/>
    <property type="evidence" value="ECO:0007669"/>
    <property type="project" value="UniProtKB-SubCell"/>
</dbReference>
<evidence type="ECO:0000313" key="9">
    <source>
        <dbReference type="Proteomes" id="UP000051451"/>
    </source>
</evidence>
<dbReference type="PRINTS" id="PR01036">
    <property type="entry name" value="TCRTETB"/>
</dbReference>
<feature type="transmembrane region" description="Helical" evidence="6">
    <location>
        <begin position="164"/>
        <end position="185"/>
    </location>
</feature>
<feature type="transmembrane region" description="Helical" evidence="6">
    <location>
        <begin position="262"/>
        <end position="281"/>
    </location>
</feature>
<feature type="transmembrane region" description="Helical" evidence="6">
    <location>
        <begin position="48"/>
        <end position="67"/>
    </location>
</feature>
<protein>
    <submittedName>
        <fullName evidence="8">Transport protein</fullName>
    </submittedName>
</protein>
<dbReference type="SUPFAM" id="SSF103473">
    <property type="entry name" value="MFS general substrate transporter"/>
    <property type="match status" value="1"/>
</dbReference>
<dbReference type="EMBL" id="AZGB01000016">
    <property type="protein sequence ID" value="KRM06147.1"/>
    <property type="molecule type" value="Genomic_DNA"/>
</dbReference>
<keyword evidence="9" id="KW-1185">Reference proteome</keyword>
<evidence type="ECO:0000256" key="4">
    <source>
        <dbReference type="ARBA" id="ARBA00022989"/>
    </source>
</evidence>
<dbReference type="Proteomes" id="UP000051451">
    <property type="component" value="Unassembled WGS sequence"/>
</dbReference>
<dbReference type="STRING" id="1423750.FC89_GL001015"/>